<accession>A0ABY5BPD2</accession>
<dbReference type="RefSeq" id="WP_252749718.1">
    <property type="nucleotide sequence ID" value="NZ_CP097116.1"/>
</dbReference>
<feature type="signal peptide" evidence="1">
    <location>
        <begin position="1"/>
        <end position="21"/>
    </location>
</feature>
<dbReference type="Proteomes" id="UP001056707">
    <property type="component" value="Chromosome"/>
</dbReference>
<gene>
    <name evidence="2" type="ORF">M3M35_05785</name>
</gene>
<name>A0ABY5BPD2_9LACO</name>
<organism evidence="2 3">
    <name type="scientific">Fructilactobacillus myrtifloralis</name>
    <dbReference type="NCBI Taxonomy" id="2940301"/>
    <lineage>
        <taxon>Bacteria</taxon>
        <taxon>Bacillati</taxon>
        <taxon>Bacillota</taxon>
        <taxon>Bacilli</taxon>
        <taxon>Lactobacillales</taxon>
        <taxon>Lactobacillaceae</taxon>
        <taxon>Fructilactobacillus</taxon>
    </lineage>
</organism>
<keyword evidence="1" id="KW-0732">Signal</keyword>
<dbReference type="EMBL" id="CP097116">
    <property type="protein sequence ID" value="USS84816.1"/>
    <property type="molecule type" value="Genomic_DNA"/>
</dbReference>
<evidence type="ECO:0000256" key="1">
    <source>
        <dbReference type="SAM" id="SignalP"/>
    </source>
</evidence>
<evidence type="ECO:0000313" key="2">
    <source>
        <dbReference type="EMBL" id="USS84816.1"/>
    </source>
</evidence>
<evidence type="ECO:0008006" key="4">
    <source>
        <dbReference type="Google" id="ProtNLM"/>
    </source>
</evidence>
<protein>
    <recommendedName>
        <fullName evidence="4">Lipoprotein</fullName>
    </recommendedName>
</protein>
<dbReference type="PROSITE" id="PS51257">
    <property type="entry name" value="PROKAR_LIPOPROTEIN"/>
    <property type="match status" value="1"/>
</dbReference>
<feature type="chain" id="PRO_5046289035" description="Lipoprotein" evidence="1">
    <location>
        <begin position="22"/>
        <end position="135"/>
    </location>
</feature>
<reference evidence="2" key="1">
    <citation type="submission" date="2022-05" db="EMBL/GenBank/DDBJ databases">
        <authorList>
            <person name="Oliphant S.A."/>
            <person name="Watson-Haigh N.S."/>
            <person name="Sumby K.M."/>
            <person name="Gardner J.M."/>
            <person name="Jiranek V."/>
        </authorList>
    </citation>
    <scope>NUCLEOTIDE SEQUENCE</scope>
    <source>
        <strain evidence="2">KI16_H9</strain>
    </source>
</reference>
<keyword evidence="3" id="KW-1185">Reference proteome</keyword>
<evidence type="ECO:0000313" key="3">
    <source>
        <dbReference type="Proteomes" id="UP001056707"/>
    </source>
</evidence>
<proteinExistence type="predicted"/>
<sequence length="135" mass="15336">MRRTRMGLLLIMGCLVLLTLAGCQNFSVTDQGHDSVKVYDANHQLVRQATHVRQLDAITNHKYQAFRHQAVPKDAQVNYRYVIHQRQHNLKLTVVVYSNYRLAKISGIPVLGSGTVALTPTQFKELNDPERLIAQ</sequence>